<keyword evidence="2 3" id="KW-0057">Aromatic amino acid biosynthesis</keyword>
<evidence type="ECO:0000256" key="1">
    <source>
        <dbReference type="NCBIfam" id="TIGR01796"/>
    </source>
</evidence>
<keyword evidence="2 3" id="KW-0028">Amino-acid biosynthesis</keyword>
<proteinExistence type="predicted"/>
<reference evidence="5" key="1">
    <citation type="submission" date="2016-11" db="EMBL/GenBank/DDBJ databases">
        <authorList>
            <person name="Varghese N."/>
            <person name="Submissions S."/>
        </authorList>
    </citation>
    <scope>NUCLEOTIDE SEQUENCE [LARGE SCALE GENOMIC DNA]</scope>
    <source>
        <strain evidence="5">DSM 10124</strain>
    </source>
</reference>
<dbReference type="Gene3D" id="3.30.1330.40">
    <property type="entry name" value="RutC-like"/>
    <property type="match status" value="1"/>
</dbReference>
<dbReference type="SUPFAM" id="SSF55298">
    <property type="entry name" value="YjgF-like"/>
    <property type="match status" value="1"/>
</dbReference>
<accession>A0A1M4TCH7</accession>
<sequence length="120" mass="13982">MFSIRGATTVEKDEKKYILEETELLLKEMILKNEVEIEDIVSIIFTATKDLKSAYPAEAARNIGIKYAGLLCFQEMYVENSLDRCIRVLMYVNGNKKQYDVKHIFLKRATILRPDLLKEF</sequence>
<dbReference type="GO" id="GO:0046417">
    <property type="term" value="P:chorismate metabolic process"/>
    <property type="evidence" value="ECO:0007669"/>
    <property type="project" value="TreeGrafter"/>
</dbReference>
<dbReference type="InterPro" id="IPR035959">
    <property type="entry name" value="RutC-like_sf"/>
</dbReference>
<organism evidence="4 5">
    <name type="scientific">Caloramator proteoclasticus DSM 10124</name>
    <dbReference type="NCBI Taxonomy" id="1121262"/>
    <lineage>
        <taxon>Bacteria</taxon>
        <taxon>Bacillati</taxon>
        <taxon>Bacillota</taxon>
        <taxon>Clostridia</taxon>
        <taxon>Eubacteriales</taxon>
        <taxon>Clostridiaceae</taxon>
        <taxon>Caloramator</taxon>
    </lineage>
</organism>
<feature type="binding site" evidence="2">
    <location>
        <position position="87"/>
    </location>
    <ligand>
        <name>prephenate</name>
        <dbReference type="ChEBI" id="CHEBI:29934"/>
    </ligand>
</feature>
<dbReference type="PIRSF" id="PIRSF005965">
    <property type="entry name" value="Chor_mut_AroH"/>
    <property type="match status" value="1"/>
</dbReference>
<dbReference type="GO" id="GO:0009073">
    <property type="term" value="P:aromatic amino acid family biosynthetic process"/>
    <property type="evidence" value="ECO:0007669"/>
    <property type="project" value="UniProtKB-UniRule"/>
</dbReference>
<dbReference type="PROSITE" id="PS51167">
    <property type="entry name" value="CHORISMATE_MUT_1"/>
    <property type="match status" value="1"/>
</dbReference>
<evidence type="ECO:0000256" key="2">
    <source>
        <dbReference type="PIRSR" id="PIRSR005965-1"/>
    </source>
</evidence>
<dbReference type="Proteomes" id="UP000184423">
    <property type="component" value="Unassembled WGS sequence"/>
</dbReference>
<dbReference type="CDD" id="cd02185">
    <property type="entry name" value="AroH"/>
    <property type="match status" value="1"/>
</dbReference>
<dbReference type="AlphaFoldDB" id="A0A1M4TCH7"/>
<dbReference type="InterPro" id="IPR008243">
    <property type="entry name" value="Chorismate_mutase_AroH"/>
</dbReference>
<name>A0A1M4TCH7_9CLOT</name>
<keyword evidence="5" id="KW-1185">Reference proteome</keyword>
<feature type="binding site" evidence="2">
    <location>
        <position position="5"/>
    </location>
    <ligand>
        <name>prephenate</name>
        <dbReference type="ChEBI" id="CHEBI:29934"/>
    </ligand>
</feature>
<evidence type="ECO:0000256" key="3">
    <source>
        <dbReference type="PROSITE-ProRule" id="PRU00514"/>
    </source>
</evidence>
<dbReference type="Pfam" id="PF07736">
    <property type="entry name" value="CM_1"/>
    <property type="match status" value="1"/>
</dbReference>
<dbReference type="PANTHER" id="PTHR21164:SF0">
    <property type="entry name" value="CHORISMATE MUTASE AROH"/>
    <property type="match status" value="1"/>
</dbReference>
<dbReference type="PANTHER" id="PTHR21164">
    <property type="entry name" value="CHORISMATE MUTASE"/>
    <property type="match status" value="1"/>
</dbReference>
<protein>
    <recommendedName>
        <fullName evidence="1 3">chorismate mutase</fullName>
        <ecNumber evidence="1 3">5.4.99.5</ecNumber>
    </recommendedName>
</protein>
<gene>
    <name evidence="4" type="ORF">SAMN02746091_00348</name>
</gene>
<dbReference type="EC" id="5.4.99.5" evidence="1 3"/>
<dbReference type="RefSeq" id="WP_027308236.1">
    <property type="nucleotide sequence ID" value="NZ_FQVG01000004.1"/>
</dbReference>
<keyword evidence="3" id="KW-0413">Isomerase</keyword>
<dbReference type="UniPathway" id="UPA00120">
    <property type="reaction ID" value="UER00203"/>
</dbReference>
<dbReference type="NCBIfam" id="TIGR01796">
    <property type="entry name" value="CM_mono_aroH"/>
    <property type="match status" value="1"/>
</dbReference>
<dbReference type="GO" id="GO:0008652">
    <property type="term" value="P:amino acid biosynthetic process"/>
    <property type="evidence" value="ECO:0007669"/>
    <property type="project" value="UniProtKB-UniRule"/>
</dbReference>
<evidence type="ECO:0000313" key="5">
    <source>
        <dbReference type="Proteomes" id="UP000184423"/>
    </source>
</evidence>
<evidence type="ECO:0000313" key="4">
    <source>
        <dbReference type="EMBL" id="SHE42176.1"/>
    </source>
</evidence>
<dbReference type="GO" id="GO:0004106">
    <property type="term" value="F:chorismate mutase activity"/>
    <property type="evidence" value="ECO:0007669"/>
    <property type="project" value="UniProtKB-UniRule"/>
</dbReference>
<comment type="catalytic activity">
    <reaction evidence="3">
        <text>chorismate = prephenate</text>
        <dbReference type="Rhea" id="RHEA:13897"/>
        <dbReference type="ChEBI" id="CHEBI:29748"/>
        <dbReference type="ChEBI" id="CHEBI:29934"/>
        <dbReference type="EC" id="5.4.99.5"/>
    </reaction>
</comment>
<dbReference type="EMBL" id="FQVG01000004">
    <property type="protein sequence ID" value="SHE42176.1"/>
    <property type="molecule type" value="Genomic_DNA"/>
</dbReference>